<accession>A0A6J5PV75</accession>
<sequence>MNPQERDPWSELAPLVGIRRADLAGVLATPVRVRRSRIIAAQDRRAEQLGGERITLDQAGLDLLLAVILWGPEPGRSSRDEERAR</sequence>
<reference evidence="1" key="1">
    <citation type="submission" date="2020-05" db="EMBL/GenBank/DDBJ databases">
        <authorList>
            <person name="Chiriac C."/>
            <person name="Salcher M."/>
            <person name="Ghai R."/>
            <person name="Kavagutti S V."/>
        </authorList>
    </citation>
    <scope>NUCLEOTIDE SEQUENCE</scope>
</reference>
<name>A0A6J5PV75_9CAUD</name>
<organism evidence="1">
    <name type="scientific">uncultured Caudovirales phage</name>
    <dbReference type="NCBI Taxonomy" id="2100421"/>
    <lineage>
        <taxon>Viruses</taxon>
        <taxon>Duplodnaviria</taxon>
        <taxon>Heunggongvirae</taxon>
        <taxon>Uroviricota</taxon>
        <taxon>Caudoviricetes</taxon>
        <taxon>Peduoviridae</taxon>
        <taxon>Maltschvirus</taxon>
        <taxon>Maltschvirus maltsch</taxon>
    </lineage>
</organism>
<protein>
    <submittedName>
        <fullName evidence="1">Uncharacterized protein</fullName>
    </submittedName>
</protein>
<dbReference type="EMBL" id="LR796890">
    <property type="protein sequence ID" value="CAB4173095.1"/>
    <property type="molecule type" value="Genomic_DNA"/>
</dbReference>
<evidence type="ECO:0000313" key="1">
    <source>
        <dbReference type="EMBL" id="CAB4173095.1"/>
    </source>
</evidence>
<gene>
    <name evidence="1" type="ORF">UFOVP944_29</name>
</gene>
<proteinExistence type="predicted"/>